<dbReference type="SUPFAM" id="SSF46785">
    <property type="entry name" value="Winged helix' DNA-binding domain"/>
    <property type="match status" value="1"/>
</dbReference>
<evidence type="ECO:0000256" key="2">
    <source>
        <dbReference type="ARBA" id="ARBA00023015"/>
    </source>
</evidence>
<keyword evidence="2" id="KW-0805">Transcription regulation</keyword>
<protein>
    <recommendedName>
        <fullName evidence="5">HTH lysR-type domain-containing protein</fullName>
    </recommendedName>
</protein>
<dbReference type="GO" id="GO:0006351">
    <property type="term" value="P:DNA-templated transcription"/>
    <property type="evidence" value="ECO:0007669"/>
    <property type="project" value="TreeGrafter"/>
</dbReference>
<dbReference type="PANTHER" id="PTHR30537:SF3">
    <property type="entry name" value="TRANSCRIPTIONAL REGULATORY PROTEIN"/>
    <property type="match status" value="1"/>
</dbReference>
<dbReference type="Pfam" id="PF03466">
    <property type="entry name" value="LysR_substrate"/>
    <property type="match status" value="1"/>
</dbReference>
<dbReference type="AlphaFoldDB" id="A0A0F9L6N8"/>
<sequence>MCVNAHKYKVSSMAIKFEDWQDVKVAFEVARLGTLTAAAEELNVHHSTVLRRINNLEKNLNARLFHRHARGYKVTEIGTKLFSTAQTIHSSLEQLHNDIAAADSTLRGSLLLTTVSGFMDVLGDVCEQFQSLHPQVQLEVILEQKRLRLDHGQAHIAVRAGPRPDEGDYIAQHLAQLSSGLYANKRYINKYGMPKLLSDLQQHNFVSGVAGFNARVPYFAWADEHIPASQIKLRVSETAEATRAIIKGLGIGGLQHDVAAQYPDLVPILHSELSWPTDVWLVTHHLVHRTAKVQAFAGLLKIHFSKLAANQ</sequence>
<dbReference type="PROSITE" id="PS50931">
    <property type="entry name" value="HTH_LYSR"/>
    <property type="match status" value="1"/>
</dbReference>
<dbReference type="Gene3D" id="1.10.10.10">
    <property type="entry name" value="Winged helix-like DNA-binding domain superfamily/Winged helix DNA-binding domain"/>
    <property type="match status" value="1"/>
</dbReference>
<dbReference type="Pfam" id="PF00126">
    <property type="entry name" value="HTH_1"/>
    <property type="match status" value="1"/>
</dbReference>
<feature type="domain" description="HTH lysR-type" evidence="5">
    <location>
        <begin position="18"/>
        <end position="75"/>
    </location>
</feature>
<dbReference type="SUPFAM" id="SSF53850">
    <property type="entry name" value="Periplasmic binding protein-like II"/>
    <property type="match status" value="1"/>
</dbReference>
<gene>
    <name evidence="6" type="ORF">LCGC14_1313680</name>
</gene>
<comment type="caution">
    <text evidence="6">The sequence shown here is derived from an EMBL/GenBank/DDBJ whole genome shotgun (WGS) entry which is preliminary data.</text>
</comment>
<keyword evidence="4" id="KW-0804">Transcription</keyword>
<evidence type="ECO:0000256" key="3">
    <source>
        <dbReference type="ARBA" id="ARBA00023125"/>
    </source>
</evidence>
<dbReference type="PANTHER" id="PTHR30537">
    <property type="entry name" value="HTH-TYPE TRANSCRIPTIONAL REGULATOR"/>
    <property type="match status" value="1"/>
</dbReference>
<dbReference type="InterPro" id="IPR005119">
    <property type="entry name" value="LysR_subst-bd"/>
</dbReference>
<proteinExistence type="inferred from homology"/>
<name>A0A0F9L6N8_9ZZZZ</name>
<evidence type="ECO:0000256" key="4">
    <source>
        <dbReference type="ARBA" id="ARBA00023163"/>
    </source>
</evidence>
<dbReference type="InterPro" id="IPR058163">
    <property type="entry name" value="LysR-type_TF_proteobact-type"/>
</dbReference>
<dbReference type="EMBL" id="LAZR01007778">
    <property type="protein sequence ID" value="KKM83011.1"/>
    <property type="molecule type" value="Genomic_DNA"/>
</dbReference>
<evidence type="ECO:0000313" key="6">
    <source>
        <dbReference type="EMBL" id="KKM83011.1"/>
    </source>
</evidence>
<dbReference type="InterPro" id="IPR000847">
    <property type="entry name" value="LysR_HTH_N"/>
</dbReference>
<organism evidence="6">
    <name type="scientific">marine sediment metagenome</name>
    <dbReference type="NCBI Taxonomy" id="412755"/>
    <lineage>
        <taxon>unclassified sequences</taxon>
        <taxon>metagenomes</taxon>
        <taxon>ecological metagenomes</taxon>
    </lineage>
</organism>
<evidence type="ECO:0000259" key="5">
    <source>
        <dbReference type="PROSITE" id="PS50931"/>
    </source>
</evidence>
<keyword evidence="3" id="KW-0238">DNA-binding</keyword>
<evidence type="ECO:0000256" key="1">
    <source>
        <dbReference type="ARBA" id="ARBA00009437"/>
    </source>
</evidence>
<dbReference type="InterPro" id="IPR036388">
    <property type="entry name" value="WH-like_DNA-bd_sf"/>
</dbReference>
<accession>A0A0F9L6N8</accession>
<dbReference type="GO" id="GO:0043565">
    <property type="term" value="F:sequence-specific DNA binding"/>
    <property type="evidence" value="ECO:0007669"/>
    <property type="project" value="TreeGrafter"/>
</dbReference>
<dbReference type="Gene3D" id="3.40.190.290">
    <property type="match status" value="1"/>
</dbReference>
<dbReference type="GO" id="GO:0003700">
    <property type="term" value="F:DNA-binding transcription factor activity"/>
    <property type="evidence" value="ECO:0007669"/>
    <property type="project" value="InterPro"/>
</dbReference>
<comment type="similarity">
    <text evidence="1">Belongs to the LysR transcriptional regulatory family.</text>
</comment>
<dbReference type="InterPro" id="IPR036390">
    <property type="entry name" value="WH_DNA-bd_sf"/>
</dbReference>
<reference evidence="6" key="1">
    <citation type="journal article" date="2015" name="Nature">
        <title>Complex archaea that bridge the gap between prokaryotes and eukaryotes.</title>
        <authorList>
            <person name="Spang A."/>
            <person name="Saw J.H."/>
            <person name="Jorgensen S.L."/>
            <person name="Zaremba-Niedzwiedzka K."/>
            <person name="Martijn J."/>
            <person name="Lind A.E."/>
            <person name="van Eijk R."/>
            <person name="Schleper C."/>
            <person name="Guy L."/>
            <person name="Ettema T.J."/>
        </authorList>
    </citation>
    <scope>NUCLEOTIDE SEQUENCE</scope>
</reference>